<keyword evidence="1" id="KW-0862">Zinc</keyword>
<evidence type="ECO:0000313" key="4">
    <source>
        <dbReference type="EMBL" id="CAJ2500992.1"/>
    </source>
</evidence>
<dbReference type="AlphaFoldDB" id="A0AAI8VAB7"/>
<gene>
    <name evidence="4" type="ORF">KHLLAP_LOCUS1460</name>
</gene>
<dbReference type="EMBL" id="CAUWAG010000003">
    <property type="protein sequence ID" value="CAJ2500992.1"/>
    <property type="molecule type" value="Genomic_DNA"/>
</dbReference>
<name>A0AAI8VAB7_9PEZI</name>
<keyword evidence="1" id="KW-0479">Metal-binding</keyword>
<comment type="caution">
    <text evidence="4">The sequence shown here is derived from an EMBL/GenBank/DDBJ whole genome shotgun (WGS) entry which is preliminary data.</text>
</comment>
<evidence type="ECO:0000256" key="1">
    <source>
        <dbReference type="PROSITE-ProRule" id="PRU00325"/>
    </source>
</evidence>
<feature type="domain" description="SWIM-type" evidence="3">
    <location>
        <begin position="89"/>
        <end position="131"/>
    </location>
</feature>
<dbReference type="InterPro" id="IPR007527">
    <property type="entry name" value="Znf_SWIM"/>
</dbReference>
<dbReference type="GO" id="GO:0008270">
    <property type="term" value="F:zinc ion binding"/>
    <property type="evidence" value="ECO:0007669"/>
    <property type="project" value="UniProtKB-KW"/>
</dbReference>
<keyword evidence="1" id="KW-0863">Zinc-finger</keyword>
<keyword evidence="5" id="KW-1185">Reference proteome</keyword>
<evidence type="ECO:0000259" key="3">
    <source>
        <dbReference type="PROSITE" id="PS50966"/>
    </source>
</evidence>
<dbReference type="PROSITE" id="PS50966">
    <property type="entry name" value="ZF_SWIM"/>
    <property type="match status" value="1"/>
</dbReference>
<proteinExistence type="predicted"/>
<feature type="compositionally biased region" description="Low complexity" evidence="2">
    <location>
        <begin position="423"/>
        <end position="434"/>
    </location>
</feature>
<evidence type="ECO:0000256" key="2">
    <source>
        <dbReference type="SAM" id="MobiDB-lite"/>
    </source>
</evidence>
<feature type="region of interest" description="Disordered" evidence="2">
    <location>
        <begin position="1"/>
        <end position="28"/>
    </location>
</feature>
<dbReference type="Proteomes" id="UP001295740">
    <property type="component" value="Unassembled WGS sequence"/>
</dbReference>
<accession>A0AAI8VAB7</accession>
<organism evidence="4 5">
    <name type="scientific">Anthostomella pinea</name>
    <dbReference type="NCBI Taxonomy" id="933095"/>
    <lineage>
        <taxon>Eukaryota</taxon>
        <taxon>Fungi</taxon>
        <taxon>Dikarya</taxon>
        <taxon>Ascomycota</taxon>
        <taxon>Pezizomycotina</taxon>
        <taxon>Sordariomycetes</taxon>
        <taxon>Xylariomycetidae</taxon>
        <taxon>Xylariales</taxon>
        <taxon>Xylariaceae</taxon>
        <taxon>Anthostomella</taxon>
    </lineage>
</organism>
<protein>
    <submittedName>
        <fullName evidence="4">Uu.00g038450.m01.CDS01</fullName>
    </submittedName>
</protein>
<reference evidence="4" key="1">
    <citation type="submission" date="2023-10" db="EMBL/GenBank/DDBJ databases">
        <authorList>
            <person name="Hackl T."/>
        </authorList>
    </citation>
    <scope>NUCLEOTIDE SEQUENCE</scope>
</reference>
<feature type="region of interest" description="Disordered" evidence="2">
    <location>
        <begin position="420"/>
        <end position="451"/>
    </location>
</feature>
<sequence>MSPTTRQQSRQQDVEDESYETDSDSGFDFDEDSGIAIFPSNMKYSLHALDSGTKETVIKAMEPSSRLSLRACQARDQDFLFLISETVEYNVRAGQSNTQYAVPSCDCQQFERSAGLQQPCRHTLWLCDQFTSQMRPHQVEPLTLMSNGYSAEADNVCNNIPDFHFDVLADSLGCDVSFAGQSAQPSPRRVQTVREILASLNEVPVERYRLDLKEPDKGPRAVKRGDLEQTIYRMLLRNKEFFSYFLASMRDYDLLNPRFRRFRDRADAALAGLDDYATDPSRWTAFGAKDVEWCARKLIEIEGQIKSMIFVTDSELPDYDHRAAARTLVHILKQVVLRKQDVGPENTQDNTRNLYQRLIGGETRLVGGQARRFVIDLLGDIPNECVNHLVDELNEIERIILQDGAPPSYVERLRELISRLRNSKSGSASGSGSSSKKRPGQAPDRRSKRMK</sequence>
<feature type="compositionally biased region" description="Acidic residues" evidence="2">
    <location>
        <begin position="14"/>
        <end position="28"/>
    </location>
</feature>
<feature type="compositionally biased region" description="Polar residues" evidence="2">
    <location>
        <begin position="1"/>
        <end position="11"/>
    </location>
</feature>
<evidence type="ECO:0000313" key="5">
    <source>
        <dbReference type="Proteomes" id="UP001295740"/>
    </source>
</evidence>